<reference evidence="8" key="1">
    <citation type="journal article" date="2019" name="Int. J. Syst. Evol. Microbiol.">
        <title>The Global Catalogue of Microorganisms (GCM) 10K type strain sequencing project: providing services to taxonomists for standard genome sequencing and annotation.</title>
        <authorList>
            <consortium name="The Broad Institute Genomics Platform"/>
            <consortium name="The Broad Institute Genome Sequencing Center for Infectious Disease"/>
            <person name="Wu L."/>
            <person name="Ma J."/>
        </authorList>
    </citation>
    <scope>NUCLEOTIDE SEQUENCE [LARGE SCALE GENOMIC DNA]</scope>
    <source>
        <strain evidence="8">CGMCC 1.18575</strain>
    </source>
</reference>
<dbReference type="InterPro" id="IPR011990">
    <property type="entry name" value="TPR-like_helical_dom_sf"/>
</dbReference>
<evidence type="ECO:0000256" key="5">
    <source>
        <dbReference type="SAM" id="Phobius"/>
    </source>
</evidence>
<accession>A0ABW0I060</accession>
<comment type="caution">
    <text evidence="7">The sequence shown here is derived from an EMBL/GenBank/DDBJ whole genome shotgun (WGS) entry which is preliminary data.</text>
</comment>
<keyword evidence="2 5" id="KW-0812">Transmembrane</keyword>
<feature type="transmembrane region" description="Helical" evidence="5">
    <location>
        <begin position="68"/>
        <end position="89"/>
    </location>
</feature>
<dbReference type="InterPro" id="IPR007016">
    <property type="entry name" value="O-antigen_ligase-rel_domated"/>
</dbReference>
<feature type="transmembrane region" description="Helical" evidence="5">
    <location>
        <begin position="300"/>
        <end position="318"/>
    </location>
</feature>
<feature type="transmembrane region" description="Helical" evidence="5">
    <location>
        <begin position="272"/>
        <end position="291"/>
    </location>
</feature>
<feature type="transmembrane region" description="Helical" evidence="5">
    <location>
        <begin position="12"/>
        <end position="31"/>
    </location>
</feature>
<dbReference type="GO" id="GO:0016874">
    <property type="term" value="F:ligase activity"/>
    <property type="evidence" value="ECO:0007669"/>
    <property type="project" value="UniProtKB-KW"/>
</dbReference>
<feature type="transmembrane region" description="Helical" evidence="5">
    <location>
        <begin position="419"/>
        <end position="445"/>
    </location>
</feature>
<keyword evidence="3 5" id="KW-1133">Transmembrane helix</keyword>
<keyword evidence="7" id="KW-0436">Ligase</keyword>
<evidence type="ECO:0000256" key="2">
    <source>
        <dbReference type="ARBA" id="ARBA00022692"/>
    </source>
</evidence>
<name>A0ABW0I060_9BACL</name>
<comment type="subcellular location">
    <subcellularLocation>
        <location evidence="1">Membrane</location>
        <topology evidence="1">Multi-pass membrane protein</topology>
    </subcellularLocation>
</comment>
<protein>
    <submittedName>
        <fullName evidence="7">O-antigen ligase family protein</fullName>
    </submittedName>
</protein>
<dbReference type="EMBL" id="JBHSMI010000067">
    <property type="protein sequence ID" value="MFC5406915.1"/>
    <property type="molecule type" value="Genomic_DNA"/>
</dbReference>
<keyword evidence="4 5" id="KW-0472">Membrane</keyword>
<evidence type="ECO:0000313" key="8">
    <source>
        <dbReference type="Proteomes" id="UP001596113"/>
    </source>
</evidence>
<evidence type="ECO:0000259" key="6">
    <source>
        <dbReference type="Pfam" id="PF04932"/>
    </source>
</evidence>
<feature type="transmembrane region" description="Helical" evidence="5">
    <location>
        <begin position="388"/>
        <end position="407"/>
    </location>
</feature>
<sequence>MAMSGFKKIVPVMVATIMAATLGWCAYRSGMFFSTDFYRVEIAIYTFAIVYASRLAMGGASGSDWRAWLPFGMAVLFAGQLAFGPASVLGTEDAVLRWCAYGCWTLLVSGIVRWGNFGKDAVMLAVQATGAWLLAGGWAGWYGGISFTDIVLRFNDAELSATGARLAGFLQYPNSYGAVLAMLLLVQLQCWANIGKFRRLAAVTAIPYGGALLLTESRGAIVALAVGVSLAWLLQPGRDGRVRLLVAVGIAAAGGGIAAWLSWQWMSGGQAAAPWLALACAIAGAATLLALDEREAMRRHWAWLIAAAGVAVAWWSAFSGAGGRISGHYGTAASRWLFYKDGWRMFLDRPLLGNGGGSWRSMFSLYQSQPYVGGEVHSGYLDILLDGGLIGLAWLAIMLGAYLLGIWRFNRTALAPAALLLFHTAIDFDWSYAFVWLLLLTWLVLNGTPPAAGKAVSDAMGVPGKSAGSGEKVAKKVRGGLVARRALAALLVIASAAGGWAARRSDAAIERAAAGMAAAPAAREAQLRAALEANPAMTRIRLALAPLLPLRERAALLEAGRRYEPYAPRLSLMLGDTYAELGNVAQAVAGLREATRLERFSREGQTAAVATLAGLAQSRRDAGDEAGARAAAEGAVSLFERYRELDRQVAAMAHPANSKEFGLSASARMNGAKSMLLLGRVEEGIKLLREVVREGDADWREEAQELLESVAAK</sequence>
<dbReference type="Pfam" id="PF04932">
    <property type="entry name" value="Wzy_C"/>
    <property type="match status" value="1"/>
</dbReference>
<evidence type="ECO:0000313" key="7">
    <source>
        <dbReference type="EMBL" id="MFC5406915.1"/>
    </source>
</evidence>
<feature type="domain" description="O-antigen ligase-related" evidence="6">
    <location>
        <begin position="273"/>
        <end position="393"/>
    </location>
</feature>
<proteinExistence type="predicted"/>
<feature type="transmembrane region" description="Helical" evidence="5">
    <location>
        <begin position="163"/>
        <end position="185"/>
    </location>
</feature>
<evidence type="ECO:0000256" key="4">
    <source>
        <dbReference type="ARBA" id="ARBA00023136"/>
    </source>
</evidence>
<dbReference type="PANTHER" id="PTHR37422">
    <property type="entry name" value="TEICHURONIC ACID BIOSYNTHESIS PROTEIN TUAE"/>
    <property type="match status" value="1"/>
</dbReference>
<feature type="transmembrane region" description="Helical" evidence="5">
    <location>
        <begin position="95"/>
        <end position="114"/>
    </location>
</feature>
<feature type="transmembrane region" description="Helical" evidence="5">
    <location>
        <begin position="37"/>
        <end position="56"/>
    </location>
</feature>
<dbReference type="Proteomes" id="UP001596113">
    <property type="component" value="Unassembled WGS sequence"/>
</dbReference>
<gene>
    <name evidence="7" type="ORF">ACFPOF_29675</name>
</gene>
<dbReference type="RefSeq" id="WP_378139120.1">
    <property type="nucleotide sequence ID" value="NZ_JBHSMI010000067.1"/>
</dbReference>
<evidence type="ECO:0000256" key="1">
    <source>
        <dbReference type="ARBA" id="ARBA00004141"/>
    </source>
</evidence>
<organism evidence="7 8">
    <name type="scientific">Cohnella soli</name>
    <dbReference type="NCBI Taxonomy" id="425005"/>
    <lineage>
        <taxon>Bacteria</taxon>
        <taxon>Bacillati</taxon>
        <taxon>Bacillota</taxon>
        <taxon>Bacilli</taxon>
        <taxon>Bacillales</taxon>
        <taxon>Paenibacillaceae</taxon>
        <taxon>Cohnella</taxon>
    </lineage>
</organism>
<dbReference type="PANTHER" id="PTHR37422:SF13">
    <property type="entry name" value="LIPOPOLYSACCHARIDE BIOSYNTHESIS PROTEIN PA4999-RELATED"/>
    <property type="match status" value="1"/>
</dbReference>
<dbReference type="InterPro" id="IPR051533">
    <property type="entry name" value="WaaL-like"/>
</dbReference>
<feature type="transmembrane region" description="Helical" evidence="5">
    <location>
        <begin position="244"/>
        <end position="266"/>
    </location>
</feature>
<feature type="transmembrane region" description="Helical" evidence="5">
    <location>
        <begin position="121"/>
        <end position="143"/>
    </location>
</feature>
<feature type="transmembrane region" description="Helical" evidence="5">
    <location>
        <begin position="220"/>
        <end position="237"/>
    </location>
</feature>
<dbReference type="Gene3D" id="1.25.40.10">
    <property type="entry name" value="Tetratricopeptide repeat domain"/>
    <property type="match status" value="1"/>
</dbReference>
<evidence type="ECO:0000256" key="3">
    <source>
        <dbReference type="ARBA" id="ARBA00022989"/>
    </source>
</evidence>
<keyword evidence="8" id="KW-1185">Reference proteome</keyword>